<organism evidence="2 3">
    <name type="scientific">Rattus norvegicus</name>
    <name type="common">Rat</name>
    <dbReference type="NCBI Taxonomy" id="10116"/>
    <lineage>
        <taxon>Eukaryota</taxon>
        <taxon>Metazoa</taxon>
        <taxon>Chordata</taxon>
        <taxon>Craniata</taxon>
        <taxon>Vertebrata</taxon>
        <taxon>Euteleostomi</taxon>
        <taxon>Mammalia</taxon>
        <taxon>Eutheria</taxon>
        <taxon>Euarchontoglires</taxon>
        <taxon>Glires</taxon>
        <taxon>Rodentia</taxon>
        <taxon>Myomorpha</taxon>
        <taxon>Muroidea</taxon>
        <taxon>Muridae</taxon>
        <taxon>Murinae</taxon>
        <taxon>Rattus</taxon>
    </lineage>
</organism>
<accession>A6HUI5</accession>
<evidence type="ECO:0000256" key="1">
    <source>
        <dbReference type="SAM" id="Phobius"/>
    </source>
</evidence>
<dbReference type="Proteomes" id="UP000234681">
    <property type="component" value="Chromosome 15"/>
</dbReference>
<feature type="transmembrane region" description="Helical" evidence="1">
    <location>
        <begin position="36"/>
        <end position="53"/>
    </location>
</feature>
<dbReference type="AlphaFoldDB" id="A6HUI5"/>
<name>A6HUI5_RAT</name>
<reference evidence="2 3" key="1">
    <citation type="submission" date="2005-07" db="EMBL/GenBank/DDBJ databases">
        <authorList>
            <person name="Mural R.J."/>
            <person name="Li P.W."/>
            <person name="Adams M.D."/>
            <person name="Amanatides P.G."/>
            <person name="Baden-Tillson H."/>
            <person name="Barnstead M."/>
            <person name="Chin S.H."/>
            <person name="Dew I."/>
            <person name="Evans C.A."/>
            <person name="Ferriera S."/>
            <person name="Flanigan M."/>
            <person name="Fosler C."/>
            <person name="Glodek A."/>
            <person name="Gu Z."/>
            <person name="Holt R.A."/>
            <person name="Jennings D."/>
            <person name="Kraft C.L."/>
            <person name="Lu F."/>
            <person name="Nguyen T."/>
            <person name="Nusskern D.R."/>
            <person name="Pfannkoch C.M."/>
            <person name="Sitter C."/>
            <person name="Sutton G.G."/>
            <person name="Venter J.C."/>
            <person name="Wang Z."/>
            <person name="Woodage T."/>
            <person name="Zheng X.H."/>
            <person name="Zhong F."/>
        </authorList>
    </citation>
    <scope>NUCLEOTIDE SEQUENCE [LARGE SCALE GENOMIC DNA]</scope>
    <source>
        <strain>BN</strain>
        <strain evidence="3">Sprague-Dawley</strain>
    </source>
</reference>
<protein>
    <submittedName>
        <fullName evidence="2">RCG36862, isoform CRA_d</fullName>
    </submittedName>
</protein>
<keyword evidence="1" id="KW-1133">Transmembrane helix</keyword>
<gene>
    <name evidence="2" type="ORF">rCG_36862</name>
</gene>
<keyword evidence="1" id="KW-0472">Membrane</keyword>
<sequence length="83" mass="9831">MSYTSIKYGMLSIFQPKIVNYLRPAAMFKDIQDEVFFYRVLSVVSVPGILSYLHNYSRCRKPTQYTHFDSEYFKFSNKQLALV</sequence>
<evidence type="ECO:0000313" key="3">
    <source>
        <dbReference type="Proteomes" id="UP000234681"/>
    </source>
</evidence>
<evidence type="ECO:0000313" key="2">
    <source>
        <dbReference type="EMBL" id="EDM02547.1"/>
    </source>
</evidence>
<proteinExistence type="predicted"/>
<dbReference type="EMBL" id="CH473951">
    <property type="protein sequence ID" value="EDM02547.1"/>
    <property type="molecule type" value="Genomic_DNA"/>
</dbReference>
<keyword evidence="1" id="KW-0812">Transmembrane</keyword>